<dbReference type="Proteomes" id="UP000683360">
    <property type="component" value="Unassembled WGS sequence"/>
</dbReference>
<keyword evidence="1" id="KW-0812">Transmembrane</keyword>
<accession>A0A8S3U541</accession>
<dbReference type="Pfam" id="PF03732">
    <property type="entry name" value="Retrotrans_gag"/>
    <property type="match status" value="1"/>
</dbReference>
<dbReference type="InterPro" id="IPR005162">
    <property type="entry name" value="Retrotrans_gag_dom"/>
</dbReference>
<evidence type="ECO:0000256" key="1">
    <source>
        <dbReference type="SAM" id="Phobius"/>
    </source>
</evidence>
<feature type="domain" description="Retrotransposon gag" evidence="2">
    <location>
        <begin position="92"/>
        <end position="185"/>
    </location>
</feature>
<name>A0A8S3U541_MYTED</name>
<comment type="caution">
    <text evidence="3">The sequence shown here is derived from an EMBL/GenBank/DDBJ whole genome shotgun (WGS) entry which is preliminary data.</text>
</comment>
<organism evidence="3 4">
    <name type="scientific">Mytilus edulis</name>
    <name type="common">Blue mussel</name>
    <dbReference type="NCBI Taxonomy" id="6550"/>
    <lineage>
        <taxon>Eukaryota</taxon>
        <taxon>Metazoa</taxon>
        <taxon>Spiralia</taxon>
        <taxon>Lophotrochozoa</taxon>
        <taxon>Mollusca</taxon>
        <taxon>Bivalvia</taxon>
        <taxon>Autobranchia</taxon>
        <taxon>Pteriomorphia</taxon>
        <taxon>Mytilida</taxon>
        <taxon>Mytiloidea</taxon>
        <taxon>Mytilidae</taxon>
        <taxon>Mytilinae</taxon>
        <taxon>Mytilus</taxon>
    </lineage>
</organism>
<evidence type="ECO:0000259" key="2">
    <source>
        <dbReference type="Pfam" id="PF03732"/>
    </source>
</evidence>
<evidence type="ECO:0000313" key="3">
    <source>
        <dbReference type="EMBL" id="CAG2241377.1"/>
    </source>
</evidence>
<dbReference type="OrthoDB" id="6146174at2759"/>
<reference evidence="3" key="1">
    <citation type="submission" date="2021-03" db="EMBL/GenBank/DDBJ databases">
        <authorList>
            <person name="Bekaert M."/>
        </authorList>
    </citation>
    <scope>NUCLEOTIDE SEQUENCE</scope>
</reference>
<evidence type="ECO:0000313" key="4">
    <source>
        <dbReference type="Proteomes" id="UP000683360"/>
    </source>
</evidence>
<dbReference type="AlphaFoldDB" id="A0A8S3U541"/>
<proteinExistence type="predicted"/>
<keyword evidence="1" id="KW-1133">Transmembrane helix</keyword>
<keyword evidence="1" id="KW-0472">Membrane</keyword>
<sequence>MPILTPQISLVNRLHQNNLTYNTSACYTTSTPRLEHTSIPRIVHTAVMEKLAPCRKFGGYPHENGLVFLREFDSFATLHNIMPYENQRRIAAFHLQLTGPALTWFNSLTFNDKSSWEKLIELFKRKYVNLDWQSPTIMLENEVFEHIKLSPGQALEDFYCQLVEKAQLLHKADHDILTKFIKGLPEKLAFFVRAGNHKDSNSALSAAKMGEAYGYRLHDEISVSAIKQQITPKAVVAEQNPSVVHELKSQIQDLTKQSVTSVKKENDEESPKQSWLMVCKSFGKQAGTSIICPQSTTVVITQVNITWYIYEGQTDMPNCDVSPSCINPSDNITDSMKNYCAEKPSCVIDYKFFDKHSESCQDQGYDLLKYEKLIGLAKRKRNRMCIFGIVSALVAIFSLTGAIIFSIFYAKPTFCDKLLKENWLLVCKPSGSQGGTSIICPESKSVAITKVNVIRYRNMVLNQRKMPNCDVSTSCMKPSDNITDSMRTYCAGKISCEIGSKYFDKHSESCQEQGNGYDLLKVTFLCS</sequence>
<protein>
    <recommendedName>
        <fullName evidence="2">Retrotransposon gag domain-containing protein</fullName>
    </recommendedName>
</protein>
<keyword evidence="4" id="KW-1185">Reference proteome</keyword>
<dbReference type="EMBL" id="CAJPWZ010002585">
    <property type="protein sequence ID" value="CAG2241377.1"/>
    <property type="molecule type" value="Genomic_DNA"/>
</dbReference>
<gene>
    <name evidence="3" type="ORF">MEDL_53630</name>
</gene>
<feature type="transmembrane region" description="Helical" evidence="1">
    <location>
        <begin position="386"/>
        <end position="410"/>
    </location>
</feature>